<feature type="domain" description="HTH luxR-type" evidence="2">
    <location>
        <begin position="24"/>
        <end position="81"/>
    </location>
</feature>
<dbReference type="AlphaFoldDB" id="A0A927J9U8"/>
<dbReference type="InterPro" id="IPR036388">
    <property type="entry name" value="WH-like_DNA-bd_sf"/>
</dbReference>
<protein>
    <submittedName>
        <fullName evidence="3">LuxR family transcriptional regulator</fullName>
    </submittedName>
</protein>
<dbReference type="SUPFAM" id="SSF46894">
    <property type="entry name" value="C-terminal effector domain of the bipartite response regulators"/>
    <property type="match status" value="1"/>
</dbReference>
<dbReference type="InterPro" id="IPR000792">
    <property type="entry name" value="Tscrpt_reg_LuxR_C"/>
</dbReference>
<dbReference type="Gene3D" id="1.10.10.10">
    <property type="entry name" value="Winged helix-like DNA-binding domain superfamily/Winged helix DNA-binding domain"/>
    <property type="match status" value="1"/>
</dbReference>
<feature type="region of interest" description="Disordered" evidence="1">
    <location>
        <begin position="1"/>
        <end position="30"/>
    </location>
</feature>
<dbReference type="InterPro" id="IPR016032">
    <property type="entry name" value="Sig_transdc_resp-reg_C-effctor"/>
</dbReference>
<evidence type="ECO:0000313" key="4">
    <source>
        <dbReference type="Proteomes" id="UP000642993"/>
    </source>
</evidence>
<sequence length="97" mass="10588">MSLTTLPPTPSRGSDDEDRGSRPRPGLSQREEEVLVAWIKADTKEEVSRELKVAIGTINTYLARIRAKYAAVGRPASTKAALVARVLQDGIIDLDDL</sequence>
<dbReference type="GO" id="GO:0006355">
    <property type="term" value="P:regulation of DNA-templated transcription"/>
    <property type="evidence" value="ECO:0007669"/>
    <property type="project" value="InterPro"/>
</dbReference>
<accession>A0A927J9U8</accession>
<organism evidence="3 4">
    <name type="scientific">Lolliginicoccus lacisalsi</name>
    <dbReference type="NCBI Taxonomy" id="2742202"/>
    <lineage>
        <taxon>Bacteria</taxon>
        <taxon>Bacillati</taxon>
        <taxon>Actinomycetota</taxon>
        <taxon>Actinomycetes</taxon>
        <taxon>Mycobacteriales</taxon>
        <taxon>Hoyosellaceae</taxon>
        <taxon>Lolliginicoccus</taxon>
    </lineage>
</organism>
<evidence type="ECO:0000313" key="3">
    <source>
        <dbReference type="EMBL" id="MBD8505210.1"/>
    </source>
</evidence>
<dbReference type="Pfam" id="PF00196">
    <property type="entry name" value="GerE"/>
    <property type="match status" value="1"/>
</dbReference>
<evidence type="ECO:0000256" key="1">
    <source>
        <dbReference type="SAM" id="MobiDB-lite"/>
    </source>
</evidence>
<gene>
    <name evidence="3" type="ORF">HT102_01730</name>
</gene>
<dbReference type="SMART" id="SM00421">
    <property type="entry name" value="HTH_LUXR"/>
    <property type="match status" value="1"/>
</dbReference>
<name>A0A927J9U8_9ACTN</name>
<reference evidence="3" key="1">
    <citation type="submission" date="2020-09" db="EMBL/GenBank/DDBJ databases">
        <title>Hoyosella lacisalsi sp. nov., a halotolerant actinobacterium isolated from soil of Lake Gudzhirganskoe.</title>
        <authorList>
            <person name="Yang Q."/>
            <person name="Guo P.Y."/>
            <person name="Liu S.W."/>
            <person name="Li F.N."/>
            <person name="Sun C.H."/>
        </authorList>
    </citation>
    <scope>NUCLEOTIDE SEQUENCE</scope>
    <source>
        <strain evidence="3">G463</strain>
    </source>
</reference>
<proteinExistence type="predicted"/>
<evidence type="ECO:0000259" key="2">
    <source>
        <dbReference type="SMART" id="SM00421"/>
    </source>
</evidence>
<dbReference type="GO" id="GO:0003677">
    <property type="term" value="F:DNA binding"/>
    <property type="evidence" value="ECO:0007669"/>
    <property type="project" value="InterPro"/>
</dbReference>
<dbReference type="Proteomes" id="UP000642993">
    <property type="component" value="Unassembled WGS sequence"/>
</dbReference>
<comment type="caution">
    <text evidence="3">The sequence shown here is derived from an EMBL/GenBank/DDBJ whole genome shotgun (WGS) entry which is preliminary data.</text>
</comment>
<dbReference type="EMBL" id="JACYWE010000001">
    <property type="protein sequence ID" value="MBD8505210.1"/>
    <property type="molecule type" value="Genomic_DNA"/>
</dbReference>
<keyword evidence="4" id="KW-1185">Reference proteome</keyword>